<proteinExistence type="predicted"/>
<reference evidence="1 2" key="1">
    <citation type="submission" date="2021-01" db="EMBL/GenBank/DDBJ databases">
        <title>Chromosome-level genome assembly of a human fungal pathogen reveals clustering of transcriptionally co-regulated genes.</title>
        <authorList>
            <person name="Voorhies M."/>
            <person name="Cohen S."/>
            <person name="Shea T.P."/>
            <person name="Petrus S."/>
            <person name="Munoz J.F."/>
            <person name="Poplawski S."/>
            <person name="Goldman W.E."/>
            <person name="Michael T."/>
            <person name="Cuomo C.A."/>
            <person name="Sil A."/>
            <person name="Beyhan S."/>
        </authorList>
    </citation>
    <scope>NUCLEOTIDE SEQUENCE [LARGE SCALE GENOMIC DNA]</scope>
    <source>
        <strain evidence="1 2">G184AR</strain>
    </source>
</reference>
<accession>A0A8H7Z2X1</accession>
<dbReference type="EMBL" id="JAEVHI010000001">
    <property type="protein sequence ID" value="KAG5303235.1"/>
    <property type="molecule type" value="Genomic_DNA"/>
</dbReference>
<dbReference type="VEuPathDB" id="FungiDB:I7I52_01172"/>
<sequence length="54" mass="6038">MSDLGTCHWIAFCIRNIIGDRVTMVKPFCIISTRRFSGSAQSVIRESDMSITVS</sequence>
<dbReference type="AlphaFoldDB" id="A0A8H7Z2X1"/>
<comment type="caution">
    <text evidence="1">The sequence shown here is derived from an EMBL/GenBank/DDBJ whole genome shotgun (WGS) entry which is preliminary data.</text>
</comment>
<protein>
    <submittedName>
        <fullName evidence="1">Uncharacterized protein</fullName>
    </submittedName>
</protein>
<evidence type="ECO:0000313" key="2">
    <source>
        <dbReference type="Proteomes" id="UP000670092"/>
    </source>
</evidence>
<gene>
    <name evidence="1" type="ORF">I7I52_01172</name>
</gene>
<evidence type="ECO:0000313" key="1">
    <source>
        <dbReference type="EMBL" id="KAG5303235.1"/>
    </source>
</evidence>
<dbReference type="Proteomes" id="UP000670092">
    <property type="component" value="Unassembled WGS sequence"/>
</dbReference>
<name>A0A8H7Z2X1_AJECA</name>
<organism evidence="1 2">
    <name type="scientific">Ajellomyces capsulatus</name>
    <name type="common">Darling's disease fungus</name>
    <name type="synonym">Histoplasma capsulatum</name>
    <dbReference type="NCBI Taxonomy" id="5037"/>
    <lineage>
        <taxon>Eukaryota</taxon>
        <taxon>Fungi</taxon>
        <taxon>Dikarya</taxon>
        <taxon>Ascomycota</taxon>
        <taxon>Pezizomycotina</taxon>
        <taxon>Eurotiomycetes</taxon>
        <taxon>Eurotiomycetidae</taxon>
        <taxon>Onygenales</taxon>
        <taxon>Ajellomycetaceae</taxon>
        <taxon>Histoplasma</taxon>
    </lineage>
</organism>